<organism evidence="11 12">
    <name type="scientific">Arabidopsis arenosa</name>
    <name type="common">Sand rock-cress</name>
    <name type="synonym">Cardaminopsis arenosa</name>
    <dbReference type="NCBI Taxonomy" id="38785"/>
    <lineage>
        <taxon>Eukaryota</taxon>
        <taxon>Viridiplantae</taxon>
        <taxon>Streptophyta</taxon>
        <taxon>Embryophyta</taxon>
        <taxon>Tracheophyta</taxon>
        <taxon>Spermatophyta</taxon>
        <taxon>Magnoliopsida</taxon>
        <taxon>eudicotyledons</taxon>
        <taxon>Gunneridae</taxon>
        <taxon>Pentapetalae</taxon>
        <taxon>rosids</taxon>
        <taxon>malvids</taxon>
        <taxon>Brassicales</taxon>
        <taxon>Brassicaceae</taxon>
        <taxon>Camelineae</taxon>
        <taxon>Arabidopsis</taxon>
    </lineage>
</organism>
<evidence type="ECO:0000256" key="5">
    <source>
        <dbReference type="ARBA" id="ARBA00022840"/>
    </source>
</evidence>
<dbReference type="GO" id="GO:0016020">
    <property type="term" value="C:membrane"/>
    <property type="evidence" value="ECO:0007669"/>
    <property type="project" value="UniProtKB-SubCell"/>
</dbReference>
<dbReference type="FunFam" id="1.20.1560.10:FF:000096">
    <property type="entry name" value="ABC transporter related"/>
    <property type="match status" value="1"/>
</dbReference>
<evidence type="ECO:0000256" key="2">
    <source>
        <dbReference type="ARBA" id="ARBA00022448"/>
    </source>
</evidence>
<gene>
    <name evidence="11" type="ORF">AARE701A_LOCUS14405</name>
</gene>
<evidence type="ECO:0000313" key="12">
    <source>
        <dbReference type="Proteomes" id="UP000682877"/>
    </source>
</evidence>
<dbReference type="InterPro" id="IPR039421">
    <property type="entry name" value="Type_1_exporter"/>
</dbReference>
<keyword evidence="6 8" id="KW-1133">Transmembrane helix</keyword>
<evidence type="ECO:0000256" key="6">
    <source>
        <dbReference type="ARBA" id="ARBA00022989"/>
    </source>
</evidence>
<dbReference type="PANTHER" id="PTHR24221:SF630">
    <property type="entry name" value="ABC TRANSPORTER B FAMILY MEMBER 29, CHLOROPLASTIC"/>
    <property type="match status" value="1"/>
</dbReference>
<name>A0A8S2AI18_ARAAE</name>
<reference evidence="11" key="1">
    <citation type="submission" date="2021-01" db="EMBL/GenBank/DDBJ databases">
        <authorList>
            <person name="Bezrukov I."/>
        </authorList>
    </citation>
    <scope>NUCLEOTIDE SEQUENCE</scope>
</reference>
<dbReference type="InterPro" id="IPR027417">
    <property type="entry name" value="P-loop_NTPase"/>
</dbReference>
<keyword evidence="7 8" id="KW-0472">Membrane</keyword>
<dbReference type="SUPFAM" id="SSF90123">
    <property type="entry name" value="ABC transporter transmembrane region"/>
    <property type="match status" value="1"/>
</dbReference>
<dbReference type="GO" id="GO:0016887">
    <property type="term" value="F:ATP hydrolysis activity"/>
    <property type="evidence" value="ECO:0007669"/>
    <property type="project" value="InterPro"/>
</dbReference>
<dbReference type="PROSITE" id="PS00211">
    <property type="entry name" value="ABC_TRANSPORTER_1"/>
    <property type="match status" value="1"/>
</dbReference>
<evidence type="ECO:0000259" key="9">
    <source>
        <dbReference type="PROSITE" id="PS50893"/>
    </source>
</evidence>
<keyword evidence="3 8" id="KW-0812">Transmembrane</keyword>
<dbReference type="GO" id="GO:0140359">
    <property type="term" value="F:ABC-type transporter activity"/>
    <property type="evidence" value="ECO:0007669"/>
    <property type="project" value="InterPro"/>
</dbReference>
<dbReference type="PANTHER" id="PTHR24221">
    <property type="entry name" value="ATP-BINDING CASSETTE SUB-FAMILY B"/>
    <property type="match status" value="1"/>
</dbReference>
<dbReference type="Pfam" id="PF00005">
    <property type="entry name" value="ABC_tran"/>
    <property type="match status" value="1"/>
</dbReference>
<evidence type="ECO:0000256" key="1">
    <source>
        <dbReference type="ARBA" id="ARBA00004141"/>
    </source>
</evidence>
<dbReference type="InterPro" id="IPR003593">
    <property type="entry name" value="AAA+_ATPase"/>
</dbReference>
<dbReference type="GO" id="GO:0005524">
    <property type="term" value="F:ATP binding"/>
    <property type="evidence" value="ECO:0007669"/>
    <property type="project" value="UniProtKB-KW"/>
</dbReference>
<dbReference type="AlphaFoldDB" id="A0A8S2AI18"/>
<dbReference type="InterPro" id="IPR036640">
    <property type="entry name" value="ABC1_TM_sf"/>
</dbReference>
<evidence type="ECO:0000256" key="3">
    <source>
        <dbReference type="ARBA" id="ARBA00022692"/>
    </source>
</evidence>
<keyword evidence="5" id="KW-0067">ATP-binding</keyword>
<dbReference type="Pfam" id="PF00664">
    <property type="entry name" value="ABC_membrane"/>
    <property type="match status" value="1"/>
</dbReference>
<dbReference type="SMART" id="SM00382">
    <property type="entry name" value="AAA"/>
    <property type="match status" value="1"/>
</dbReference>
<evidence type="ECO:0000313" key="11">
    <source>
        <dbReference type="EMBL" id="CAE6086084.1"/>
    </source>
</evidence>
<dbReference type="FunFam" id="3.40.50.300:FF:001371">
    <property type="entry name" value="ABC transporter ATP-binding protein"/>
    <property type="match status" value="1"/>
</dbReference>
<accession>A0A8S2AI18</accession>
<comment type="subcellular location">
    <subcellularLocation>
        <location evidence="1">Membrane</location>
        <topology evidence="1">Multi-pass membrane protein</topology>
    </subcellularLocation>
</comment>
<evidence type="ECO:0000256" key="7">
    <source>
        <dbReference type="ARBA" id="ARBA00023136"/>
    </source>
</evidence>
<dbReference type="Gene3D" id="3.40.50.300">
    <property type="entry name" value="P-loop containing nucleotide triphosphate hydrolases"/>
    <property type="match status" value="1"/>
</dbReference>
<dbReference type="CDD" id="cd07346">
    <property type="entry name" value="ABC_6TM_exporters"/>
    <property type="match status" value="1"/>
</dbReference>
<evidence type="ECO:0000259" key="10">
    <source>
        <dbReference type="PROSITE" id="PS50929"/>
    </source>
</evidence>
<keyword evidence="12" id="KW-1185">Reference proteome</keyword>
<sequence>MSFLLRVTPSPCLLIPPPPLSHRRSSSLFLKHPFQPSPRPLSSCKPYALRLRANTTVNSLKPLENVKPYLQSESKTILLGWLCSCVSVVSLSQIVPRLGSFTSNLNANAASLMKLRGECLVLAGLVLAKVVAYYLQQAFLWEAALNTVYKIRVFAYRRVLERELEFFEGGNGISSGDIAYRITAEASEVADTIYALLNTVVPSAIQIFVMTAHMIVASPALTLVSAMVIPSVALLTAYLGDRLRKISRKAQIASAQLSTYLNEVLPAILFVKANNAEISESVRFQRFARADLDENFKKKKMKSLIPQIVQVMYLGSLSIFCVGAVILAGSSLSSSAIVSFVASLAFLIDPVQDLGKAYNELKQGEPAIERLFDLTSLESKVIERPEAIQLEKVAGEVELCDISFKYDENMLPVLDGLNLHIKAGETVALVGPSGGGKTTLIKLLLRLYEPSSGSIFIDKNDIKDIKLESLRKHVGLVSQDTTLFSGTIADNIGYRDLTTGIDMKRVELAAKTANADEFIRNLPEGYNTGVGPRGSSLSGGQKQRLAIARALYQNSSVLILDEATSALDSLSELLVREALERVMQDHTVIVIAHRLETVMMAQRVFLLERGKLKELNRSSLLSTHKDSLSSAGLVI</sequence>
<dbReference type="InterPro" id="IPR017871">
    <property type="entry name" value="ABC_transporter-like_CS"/>
</dbReference>
<dbReference type="PROSITE" id="PS50929">
    <property type="entry name" value="ABC_TM1F"/>
    <property type="match status" value="1"/>
</dbReference>
<feature type="transmembrane region" description="Helical" evidence="8">
    <location>
        <begin position="221"/>
        <end position="239"/>
    </location>
</feature>
<dbReference type="Proteomes" id="UP000682877">
    <property type="component" value="Chromosome 6"/>
</dbReference>
<evidence type="ECO:0000256" key="8">
    <source>
        <dbReference type="SAM" id="Phobius"/>
    </source>
</evidence>
<keyword evidence="2" id="KW-0813">Transport</keyword>
<proteinExistence type="predicted"/>
<evidence type="ECO:0008006" key="13">
    <source>
        <dbReference type="Google" id="ProtNLM"/>
    </source>
</evidence>
<protein>
    <recommendedName>
        <fullName evidence="13">ABC transporter B family member 29, chloroplastic</fullName>
    </recommendedName>
</protein>
<dbReference type="PROSITE" id="PS50893">
    <property type="entry name" value="ABC_TRANSPORTER_2"/>
    <property type="match status" value="1"/>
</dbReference>
<dbReference type="EMBL" id="LR999456">
    <property type="protein sequence ID" value="CAE6086084.1"/>
    <property type="molecule type" value="Genomic_DNA"/>
</dbReference>
<feature type="transmembrane region" description="Helical" evidence="8">
    <location>
        <begin position="304"/>
        <end position="326"/>
    </location>
</feature>
<dbReference type="Gene3D" id="1.20.1560.10">
    <property type="entry name" value="ABC transporter type 1, transmembrane domain"/>
    <property type="match status" value="1"/>
</dbReference>
<keyword evidence="4" id="KW-0547">Nucleotide-binding</keyword>
<dbReference type="InterPro" id="IPR003439">
    <property type="entry name" value="ABC_transporter-like_ATP-bd"/>
</dbReference>
<feature type="domain" description="ABC transporter" evidence="9">
    <location>
        <begin position="397"/>
        <end position="634"/>
    </location>
</feature>
<dbReference type="InterPro" id="IPR011527">
    <property type="entry name" value="ABC1_TM_dom"/>
</dbReference>
<dbReference type="SUPFAM" id="SSF52540">
    <property type="entry name" value="P-loop containing nucleoside triphosphate hydrolases"/>
    <property type="match status" value="1"/>
</dbReference>
<evidence type="ECO:0000256" key="4">
    <source>
        <dbReference type="ARBA" id="ARBA00022741"/>
    </source>
</evidence>
<feature type="domain" description="ABC transmembrane type-1" evidence="10">
    <location>
        <begin position="82"/>
        <end position="363"/>
    </location>
</feature>